<accession>A0ACC0FLJ9</accession>
<evidence type="ECO:0000313" key="1">
    <source>
        <dbReference type="EMBL" id="KAI7989138.1"/>
    </source>
</evidence>
<gene>
    <name evidence="1" type="ORF">LOK49_LG13G02145</name>
</gene>
<reference evidence="1 2" key="1">
    <citation type="journal article" date="2022" name="Plant J.">
        <title>Chromosome-level genome of Camellia lanceoleosa provides a valuable resource for understanding genome evolution and self-incompatibility.</title>
        <authorList>
            <person name="Gong W."/>
            <person name="Xiao S."/>
            <person name="Wang L."/>
            <person name="Liao Z."/>
            <person name="Chang Y."/>
            <person name="Mo W."/>
            <person name="Hu G."/>
            <person name="Li W."/>
            <person name="Zhao G."/>
            <person name="Zhu H."/>
            <person name="Hu X."/>
            <person name="Ji K."/>
            <person name="Xiang X."/>
            <person name="Song Q."/>
            <person name="Yuan D."/>
            <person name="Jin S."/>
            <person name="Zhang L."/>
        </authorList>
    </citation>
    <scope>NUCLEOTIDE SEQUENCE [LARGE SCALE GENOMIC DNA]</scope>
    <source>
        <strain evidence="1">SQ_2022a</strain>
    </source>
</reference>
<dbReference type="EMBL" id="CM045771">
    <property type="protein sequence ID" value="KAI7989138.1"/>
    <property type="molecule type" value="Genomic_DNA"/>
</dbReference>
<keyword evidence="2" id="KW-1185">Reference proteome</keyword>
<comment type="caution">
    <text evidence="1">The sequence shown here is derived from an EMBL/GenBank/DDBJ whole genome shotgun (WGS) entry which is preliminary data.</text>
</comment>
<sequence length="368" mass="42016">MDMMALFHELVGTIIILMTKPFSLVKLSCIFAMRSFCIVVYTWVEVLRTSISVHLNILWSLMFWTFALICLPVRVLTALQRERLLQMHLHELQIELENLVWNRKELEERLQMAIKECRMMEAMLTELEDDHDQAIVKIELLESELQDVIEENLRLKEIQGKRLRSFRSQVDAGKGNDCNNEVADRYGSYGMPSWKSSFDGSGVILEDLLIHKDAWEEERKHKAGSLDFMRTEVKVSGPSNAVPPGIILSRNLDMNEVLGKRREVALSQSFFSAVLSLLVGMIIWEAEDPCMPLVVALFTVVAMSLKSVVQFFCTIKNKPASDAVALLSFNWFILGTLAYPMLPKIACMLTPTALRFLEWTASLLGFTF</sequence>
<proteinExistence type="predicted"/>
<organism evidence="1 2">
    <name type="scientific">Camellia lanceoleosa</name>
    <dbReference type="NCBI Taxonomy" id="1840588"/>
    <lineage>
        <taxon>Eukaryota</taxon>
        <taxon>Viridiplantae</taxon>
        <taxon>Streptophyta</taxon>
        <taxon>Embryophyta</taxon>
        <taxon>Tracheophyta</taxon>
        <taxon>Spermatophyta</taxon>
        <taxon>Magnoliopsida</taxon>
        <taxon>eudicotyledons</taxon>
        <taxon>Gunneridae</taxon>
        <taxon>Pentapetalae</taxon>
        <taxon>asterids</taxon>
        <taxon>Ericales</taxon>
        <taxon>Theaceae</taxon>
        <taxon>Camellia</taxon>
    </lineage>
</organism>
<dbReference type="Proteomes" id="UP001060215">
    <property type="component" value="Chromosome 14"/>
</dbReference>
<name>A0ACC0FLJ9_9ERIC</name>
<protein>
    <submittedName>
        <fullName evidence="1">Uncharacterized protein</fullName>
    </submittedName>
</protein>
<evidence type="ECO:0000313" key="2">
    <source>
        <dbReference type="Proteomes" id="UP001060215"/>
    </source>
</evidence>